<dbReference type="AlphaFoldDB" id="K3XU26"/>
<dbReference type="EMBL" id="AGNK02003439">
    <property type="status" value="NOT_ANNOTATED_CDS"/>
    <property type="molecule type" value="Genomic_DNA"/>
</dbReference>
<reference evidence="3" key="1">
    <citation type="journal article" date="2012" name="Nat. Biotechnol.">
        <title>Reference genome sequence of the model plant Setaria.</title>
        <authorList>
            <person name="Bennetzen J.L."/>
            <person name="Schmutz J."/>
            <person name="Wang H."/>
            <person name="Percifield R."/>
            <person name="Hawkins J."/>
            <person name="Pontaroli A.C."/>
            <person name="Estep M."/>
            <person name="Feng L."/>
            <person name="Vaughn J.N."/>
            <person name="Grimwood J."/>
            <person name="Jenkins J."/>
            <person name="Barry K."/>
            <person name="Lindquist E."/>
            <person name="Hellsten U."/>
            <person name="Deshpande S."/>
            <person name="Wang X."/>
            <person name="Wu X."/>
            <person name="Mitros T."/>
            <person name="Triplett J."/>
            <person name="Yang X."/>
            <person name="Ye C.Y."/>
            <person name="Mauro-Herrera M."/>
            <person name="Wang L."/>
            <person name="Li P."/>
            <person name="Sharma M."/>
            <person name="Sharma R."/>
            <person name="Ronald P.C."/>
            <person name="Panaud O."/>
            <person name="Kellogg E.A."/>
            <person name="Brutnell T.P."/>
            <person name="Doust A.N."/>
            <person name="Tuskan G.A."/>
            <person name="Rokhsar D."/>
            <person name="Devos K.M."/>
        </authorList>
    </citation>
    <scope>NUCLEOTIDE SEQUENCE [LARGE SCALE GENOMIC DNA]</scope>
    <source>
        <strain evidence="3">cv. Yugu1</strain>
    </source>
</reference>
<dbReference type="Proteomes" id="UP000004995">
    <property type="component" value="Unassembled WGS sequence"/>
</dbReference>
<dbReference type="EnsemblPlants" id="KQL08380">
    <property type="protein sequence ID" value="KQL08380"/>
    <property type="gene ID" value="SETIT_005433mg"/>
</dbReference>
<feature type="compositionally biased region" description="Pro residues" evidence="1">
    <location>
        <begin position="52"/>
        <end position="63"/>
    </location>
</feature>
<reference evidence="2" key="2">
    <citation type="submission" date="2018-08" db="UniProtKB">
        <authorList>
            <consortium name="EnsemblPlants"/>
        </authorList>
    </citation>
    <scope>IDENTIFICATION</scope>
    <source>
        <strain evidence="2">Yugu1</strain>
    </source>
</reference>
<keyword evidence="3" id="KW-1185">Reference proteome</keyword>
<evidence type="ECO:0000313" key="3">
    <source>
        <dbReference type="Proteomes" id="UP000004995"/>
    </source>
</evidence>
<feature type="region of interest" description="Disordered" evidence="1">
    <location>
        <begin position="1"/>
        <end position="65"/>
    </location>
</feature>
<evidence type="ECO:0000313" key="2">
    <source>
        <dbReference type="EnsemblPlants" id="KQL08380"/>
    </source>
</evidence>
<dbReference type="InParanoid" id="K3XU26"/>
<proteinExistence type="predicted"/>
<sequence>MLACSRFLPRTRQPYPRTKVNPELHPSTCCRSTGRTTRRGGRRRRHERKRMPSPPAGSDPSPPLTAAGLYIPALAVIYRQPSHCDLAARRR</sequence>
<dbReference type="Gramene" id="KQL08380">
    <property type="protein sequence ID" value="KQL08380"/>
    <property type="gene ID" value="SETIT_005433mg"/>
</dbReference>
<name>K3XU26_SETIT</name>
<accession>K3XU26</accession>
<dbReference type="HOGENOM" id="CLU_2431176_0_0_1"/>
<feature type="compositionally biased region" description="Basic residues" evidence="1">
    <location>
        <begin position="36"/>
        <end position="51"/>
    </location>
</feature>
<organism evidence="2 3">
    <name type="scientific">Setaria italica</name>
    <name type="common">Foxtail millet</name>
    <name type="synonym">Panicum italicum</name>
    <dbReference type="NCBI Taxonomy" id="4555"/>
    <lineage>
        <taxon>Eukaryota</taxon>
        <taxon>Viridiplantae</taxon>
        <taxon>Streptophyta</taxon>
        <taxon>Embryophyta</taxon>
        <taxon>Tracheophyta</taxon>
        <taxon>Spermatophyta</taxon>
        <taxon>Magnoliopsida</taxon>
        <taxon>Liliopsida</taxon>
        <taxon>Poales</taxon>
        <taxon>Poaceae</taxon>
        <taxon>PACMAD clade</taxon>
        <taxon>Panicoideae</taxon>
        <taxon>Panicodae</taxon>
        <taxon>Paniceae</taxon>
        <taxon>Cenchrinae</taxon>
        <taxon>Setaria</taxon>
    </lineage>
</organism>
<protein>
    <submittedName>
        <fullName evidence="2">Uncharacterized protein</fullName>
    </submittedName>
</protein>
<evidence type="ECO:0000256" key="1">
    <source>
        <dbReference type="SAM" id="MobiDB-lite"/>
    </source>
</evidence>